<dbReference type="Proteomes" id="UP000663844">
    <property type="component" value="Unassembled WGS sequence"/>
</dbReference>
<proteinExistence type="predicted"/>
<protein>
    <submittedName>
        <fullName evidence="1">Uncharacterized protein</fullName>
    </submittedName>
</protein>
<name>A0A820HGX0_9BILA</name>
<dbReference type="AlphaFoldDB" id="A0A820HGX0"/>
<evidence type="ECO:0000313" key="2">
    <source>
        <dbReference type="Proteomes" id="UP000663844"/>
    </source>
</evidence>
<dbReference type="EMBL" id="CAJOAZ010015441">
    <property type="protein sequence ID" value="CAF4293303.1"/>
    <property type="molecule type" value="Genomic_DNA"/>
</dbReference>
<accession>A0A820HGX0</accession>
<feature type="non-terminal residue" evidence="1">
    <location>
        <position position="1"/>
    </location>
</feature>
<reference evidence="1" key="1">
    <citation type="submission" date="2021-02" db="EMBL/GenBank/DDBJ databases">
        <authorList>
            <person name="Nowell W R."/>
        </authorList>
    </citation>
    <scope>NUCLEOTIDE SEQUENCE</scope>
</reference>
<organism evidence="1 2">
    <name type="scientific">Adineta steineri</name>
    <dbReference type="NCBI Taxonomy" id="433720"/>
    <lineage>
        <taxon>Eukaryota</taxon>
        <taxon>Metazoa</taxon>
        <taxon>Spiralia</taxon>
        <taxon>Gnathifera</taxon>
        <taxon>Rotifera</taxon>
        <taxon>Eurotatoria</taxon>
        <taxon>Bdelloidea</taxon>
        <taxon>Adinetida</taxon>
        <taxon>Adinetidae</taxon>
        <taxon>Adineta</taxon>
    </lineage>
</organism>
<sequence>IQIILTDDFHTQQTICLTELICENPVELLQNKRCLRYIQAQHSEIFRVFARRLAYALGVNLDEDIRVWIVHTHEIHANHHHYHSQPLLTSALVYCDDYDKKVNKKYESHLILFFS</sequence>
<evidence type="ECO:0000313" key="1">
    <source>
        <dbReference type="EMBL" id="CAF4293303.1"/>
    </source>
</evidence>
<comment type="caution">
    <text evidence="1">The sequence shown here is derived from an EMBL/GenBank/DDBJ whole genome shotgun (WGS) entry which is preliminary data.</text>
</comment>
<gene>
    <name evidence="1" type="ORF">OXD698_LOCUS45693</name>
</gene>